<accession>A0ABU0E1Z8</accession>
<dbReference type="PROSITE" id="PS51257">
    <property type="entry name" value="PROKAR_LIPOPROTEIN"/>
    <property type="match status" value="1"/>
</dbReference>
<evidence type="ECO:0000256" key="1">
    <source>
        <dbReference type="SAM" id="SignalP"/>
    </source>
</evidence>
<evidence type="ECO:0008006" key="4">
    <source>
        <dbReference type="Google" id="ProtNLM"/>
    </source>
</evidence>
<evidence type="ECO:0000313" key="3">
    <source>
        <dbReference type="Proteomes" id="UP001230220"/>
    </source>
</evidence>
<feature type="chain" id="PRO_5047021524" description="DUF1307 domain-containing protein" evidence="1">
    <location>
        <begin position="20"/>
        <end position="138"/>
    </location>
</feature>
<dbReference type="Proteomes" id="UP001230220">
    <property type="component" value="Unassembled WGS sequence"/>
</dbReference>
<dbReference type="RefSeq" id="WP_307406944.1">
    <property type="nucleotide sequence ID" value="NZ_JAUSUR010000002.1"/>
</dbReference>
<comment type="caution">
    <text evidence="2">The sequence shown here is derived from an EMBL/GenBank/DDBJ whole genome shotgun (WGS) entry which is preliminary data.</text>
</comment>
<sequence>MKKILIVGLLILVTACSNSGDEESTIYCSIERSEANYSVSQQLVYEDNKLIQLNLNQSYFGANKESMDEIAKEANQRKGVEYDYELDGAIVNIVVKVDMTQLEDTYYSNYGITDEMMNDKDYALEVLNADWGNCIIEK</sequence>
<proteinExistence type="predicted"/>
<gene>
    <name evidence="2" type="ORF">J2S15_001529</name>
</gene>
<reference evidence="2 3" key="1">
    <citation type="submission" date="2023-07" db="EMBL/GenBank/DDBJ databases">
        <title>Genomic Encyclopedia of Type Strains, Phase IV (KMG-IV): sequencing the most valuable type-strain genomes for metagenomic binning, comparative biology and taxonomic classification.</title>
        <authorList>
            <person name="Goeker M."/>
        </authorList>
    </citation>
    <scope>NUCLEOTIDE SEQUENCE [LARGE SCALE GENOMIC DNA]</scope>
    <source>
        <strain evidence="2 3">DSM 16784</strain>
    </source>
</reference>
<evidence type="ECO:0000313" key="2">
    <source>
        <dbReference type="EMBL" id="MDQ0360784.1"/>
    </source>
</evidence>
<keyword evidence="3" id="KW-1185">Reference proteome</keyword>
<protein>
    <recommendedName>
        <fullName evidence="4">DUF1307 domain-containing protein</fullName>
    </recommendedName>
</protein>
<organism evidence="2 3">
    <name type="scientific">Breznakia pachnodae</name>
    <dbReference type="NCBI Taxonomy" id="265178"/>
    <lineage>
        <taxon>Bacteria</taxon>
        <taxon>Bacillati</taxon>
        <taxon>Bacillota</taxon>
        <taxon>Erysipelotrichia</taxon>
        <taxon>Erysipelotrichales</taxon>
        <taxon>Erysipelotrichaceae</taxon>
        <taxon>Breznakia</taxon>
    </lineage>
</organism>
<keyword evidence="1" id="KW-0732">Signal</keyword>
<name>A0ABU0E1Z8_9FIRM</name>
<feature type="signal peptide" evidence="1">
    <location>
        <begin position="1"/>
        <end position="19"/>
    </location>
</feature>
<dbReference type="EMBL" id="JAUSUR010000002">
    <property type="protein sequence ID" value="MDQ0360784.1"/>
    <property type="molecule type" value="Genomic_DNA"/>
</dbReference>